<keyword evidence="2 3" id="KW-0802">TPR repeat</keyword>
<dbReference type="EMBL" id="BMOD01000004">
    <property type="protein sequence ID" value="GGJ30481.1"/>
    <property type="molecule type" value="Genomic_DNA"/>
</dbReference>
<dbReference type="Pfam" id="PF13424">
    <property type="entry name" value="TPR_12"/>
    <property type="match status" value="1"/>
</dbReference>
<feature type="repeat" description="TPR" evidence="3">
    <location>
        <begin position="77"/>
        <end position="110"/>
    </location>
</feature>
<evidence type="ECO:0000256" key="4">
    <source>
        <dbReference type="SAM" id="SignalP"/>
    </source>
</evidence>
<feature type="repeat" description="TPR" evidence="3">
    <location>
        <begin position="152"/>
        <end position="185"/>
    </location>
</feature>
<dbReference type="SMART" id="SM00028">
    <property type="entry name" value="TPR"/>
    <property type="match status" value="8"/>
</dbReference>
<evidence type="ECO:0000313" key="6">
    <source>
        <dbReference type="Proteomes" id="UP000632222"/>
    </source>
</evidence>
<dbReference type="InterPro" id="IPR019734">
    <property type="entry name" value="TPR_rpt"/>
</dbReference>
<evidence type="ECO:0008006" key="7">
    <source>
        <dbReference type="Google" id="ProtNLM"/>
    </source>
</evidence>
<evidence type="ECO:0000313" key="5">
    <source>
        <dbReference type="EMBL" id="GGJ30481.1"/>
    </source>
</evidence>
<feature type="chain" id="PRO_5045278378" description="Tetratricopeptide repeat protein" evidence="4">
    <location>
        <begin position="28"/>
        <end position="506"/>
    </location>
</feature>
<evidence type="ECO:0000256" key="1">
    <source>
        <dbReference type="ARBA" id="ARBA00022737"/>
    </source>
</evidence>
<sequence length="506" mass="54535">MRNLRRVLLTALLTVPVLGLQLSSAQSTDLTVLETQYTQNPSLENSVLLGQAYLNAGRTSDAVKAFEEAIRKDYSSYEAHFGLGVALFQLNNLSGAEFEFQQLTALNPNLIQGYYNLGAVLSKQGKTDDALASYQKAIEVGKANAASTEELTLAYTQWAQLLASTGKHAEAQKAFEEALKLNPQSEFLMLGVAQEALAVSKTSPDPLASTVSLGYAYQILAKNPAQADATLVLVENYVGQGLTDRAIRELDKGIAAAQDNTSRVKLLSRKAELQETISLKDALSTYAEVLSLDSQSPVKYEYARLLLASKQYQAAQKHFQELVAQAPSDVVYLGLAQTNEGLKQYAPAYNNALSAAKLSKDVALQSAARTLAARNAYRTKNYALVIKTVQAIQNPGAEALSWSGLSAFNLKNYALAAEQLEAAQKLDAQNQALALNLGAAYIALKRYDDAERVLAALVAANERNAEAWYNYGIALRGQGDESSAKLAFQKALKLGYTKAKGALGGK</sequence>
<evidence type="ECO:0000256" key="3">
    <source>
        <dbReference type="PROSITE-ProRule" id="PRU00339"/>
    </source>
</evidence>
<dbReference type="Proteomes" id="UP000632222">
    <property type="component" value="Unassembled WGS sequence"/>
</dbReference>
<dbReference type="PANTHER" id="PTHR44943">
    <property type="entry name" value="CELLULOSE SYNTHASE OPERON PROTEIN C"/>
    <property type="match status" value="1"/>
</dbReference>
<evidence type="ECO:0000256" key="2">
    <source>
        <dbReference type="ARBA" id="ARBA00022803"/>
    </source>
</evidence>
<dbReference type="PANTHER" id="PTHR44943:SF8">
    <property type="entry name" value="TPR REPEAT-CONTAINING PROTEIN MJ0263"/>
    <property type="match status" value="1"/>
</dbReference>
<feature type="repeat" description="TPR" evidence="3">
    <location>
        <begin position="43"/>
        <end position="76"/>
    </location>
</feature>
<dbReference type="Pfam" id="PF14559">
    <property type="entry name" value="TPR_19"/>
    <property type="match status" value="2"/>
</dbReference>
<keyword evidence="6" id="KW-1185">Reference proteome</keyword>
<dbReference type="Gene3D" id="1.25.40.10">
    <property type="entry name" value="Tetratricopeptide repeat domain"/>
    <property type="match status" value="3"/>
</dbReference>
<protein>
    <recommendedName>
        <fullName evidence="7">Tetratricopeptide repeat protein</fullName>
    </recommendedName>
</protein>
<dbReference type="Pfam" id="PF13432">
    <property type="entry name" value="TPR_16"/>
    <property type="match status" value="1"/>
</dbReference>
<keyword evidence="1" id="KW-0677">Repeat</keyword>
<feature type="repeat" description="TPR" evidence="3">
    <location>
        <begin position="465"/>
        <end position="498"/>
    </location>
</feature>
<dbReference type="SUPFAM" id="SSF48452">
    <property type="entry name" value="TPR-like"/>
    <property type="match status" value="3"/>
</dbReference>
<feature type="signal peptide" evidence="4">
    <location>
        <begin position="1"/>
        <end position="27"/>
    </location>
</feature>
<reference evidence="6" key="1">
    <citation type="journal article" date="2019" name="Int. J. Syst. Evol. Microbiol.">
        <title>The Global Catalogue of Microorganisms (GCM) 10K type strain sequencing project: providing services to taxonomists for standard genome sequencing and annotation.</title>
        <authorList>
            <consortium name="The Broad Institute Genomics Platform"/>
            <consortium name="The Broad Institute Genome Sequencing Center for Infectious Disease"/>
            <person name="Wu L."/>
            <person name="Ma J."/>
        </authorList>
    </citation>
    <scope>NUCLEOTIDE SEQUENCE [LARGE SCALE GENOMIC DNA]</scope>
    <source>
        <strain evidence="6">JCM 14370</strain>
    </source>
</reference>
<dbReference type="InterPro" id="IPR051685">
    <property type="entry name" value="Ycf3/AcsC/BcsC/TPR_MFPF"/>
</dbReference>
<name>A0ABQ2CXG7_9DEIO</name>
<dbReference type="RefSeq" id="WP_268239714.1">
    <property type="nucleotide sequence ID" value="NZ_BMOD01000004.1"/>
</dbReference>
<keyword evidence="4" id="KW-0732">Signal</keyword>
<comment type="caution">
    <text evidence="5">The sequence shown here is derived from an EMBL/GenBank/DDBJ whole genome shotgun (WGS) entry which is preliminary data.</text>
</comment>
<proteinExistence type="predicted"/>
<accession>A0ABQ2CXG7</accession>
<gene>
    <name evidence="5" type="ORF">GCM10008938_15690</name>
</gene>
<dbReference type="PROSITE" id="PS50293">
    <property type="entry name" value="TPR_REGION"/>
    <property type="match status" value="1"/>
</dbReference>
<organism evidence="5 6">
    <name type="scientific">Deinococcus roseus</name>
    <dbReference type="NCBI Taxonomy" id="392414"/>
    <lineage>
        <taxon>Bacteria</taxon>
        <taxon>Thermotogati</taxon>
        <taxon>Deinococcota</taxon>
        <taxon>Deinococci</taxon>
        <taxon>Deinococcales</taxon>
        <taxon>Deinococcaceae</taxon>
        <taxon>Deinococcus</taxon>
    </lineage>
</organism>
<dbReference type="InterPro" id="IPR011990">
    <property type="entry name" value="TPR-like_helical_dom_sf"/>
</dbReference>
<dbReference type="PROSITE" id="PS50005">
    <property type="entry name" value="TPR"/>
    <property type="match status" value="5"/>
</dbReference>
<feature type="repeat" description="TPR" evidence="3">
    <location>
        <begin position="111"/>
        <end position="144"/>
    </location>
</feature>